<dbReference type="KEGG" id="smiz:4412673_03077"/>
<dbReference type="AlphaFoldDB" id="A0AAJ4XDR9"/>
<evidence type="ECO:0000313" key="1">
    <source>
        <dbReference type="EMBL" id="SNV54385.1"/>
    </source>
</evidence>
<protein>
    <submittedName>
        <fullName evidence="1">Helix-hairpin-helix motif</fullName>
    </submittedName>
</protein>
<dbReference type="InterPro" id="IPR010994">
    <property type="entry name" value="RuvA_2-like"/>
</dbReference>
<proteinExistence type="predicted"/>
<dbReference type="Proteomes" id="UP000215355">
    <property type="component" value="Chromosome 1"/>
</dbReference>
<dbReference type="EMBL" id="LT906468">
    <property type="protein sequence ID" value="SNV54385.1"/>
    <property type="molecule type" value="Genomic_DNA"/>
</dbReference>
<reference evidence="1 2" key="1">
    <citation type="submission" date="2017-06" db="EMBL/GenBank/DDBJ databases">
        <authorList>
            <consortium name="Pathogen Informatics"/>
        </authorList>
    </citation>
    <scope>NUCLEOTIDE SEQUENCE [LARGE SCALE GENOMIC DNA]</scope>
    <source>
        <strain evidence="1 2">NCTC12149</strain>
    </source>
</reference>
<dbReference type="Pfam" id="PF12836">
    <property type="entry name" value="HHH_3"/>
    <property type="match status" value="1"/>
</dbReference>
<sequence length="683" mass="79503">MYSVFPSLFFLFVLCLIPLSVYSQNETEAEEIMVNHIQDESEVPTELSDYAETLSYYLKRRLDLNRATAEDLHQLFFLTPVQVQQILRHREKAGPFISTLELQVIPSINLEVLEQLLPFVKVNENLLDGEGDLRGLVKKANGSWMMTYSRGLQVPRGYEIADPKRSRYLGTPDKIINRIRWNARQKLKISLNMKKDAGEPFLVDQKRMGFDYYSGSVLINKIGPFEKLIVGDYLLQFGQGLSLWNGAVLGRSASVANIMKQGLGIRAHTGLMESKFMRGIAVQVKRKAFEFTPFFSFNKLSASLNTDGSYPFVSSINYSGLHRTPSELNNRKRLHQMVYGLQLGYMDSRLKIGANLLHTQFDLPLKLNTRPYSQHRFEGQYLQNVSAYYQYYLYNILMFGESAHSFGTGWAHNHGLIAALGRKFSISISYRNYAKDYHAFFAQSFQVQSNLANEEGLNLGFTFHPTRKIEWMNGLDYVNFPGMKYRTKLPSYSFLGRTQLSYIWYRKGHLRLRYQYKFYQENFNADQKEFKGIADVSRQQLRLIFLYKLNNSLQIGNQVEVKEFHKTNFGKQHAIMVYQDLIWNRPKWKIGGNLRLAYFSSDSYDARLFAYERDVLYGFSFPSYFRKGFRTYLNQKLRPIKGIDIWLRYALTHYFADDKLGSGLDEIADNNKSDVKVQIRYSW</sequence>
<name>A0AAJ4XDR9_9SPHI</name>
<evidence type="ECO:0000313" key="2">
    <source>
        <dbReference type="Proteomes" id="UP000215355"/>
    </source>
</evidence>
<accession>A0AAJ4XDR9</accession>
<gene>
    <name evidence="1" type="ORF">SAMEA4412673_03077</name>
</gene>
<dbReference type="Gene3D" id="1.10.150.280">
    <property type="entry name" value="AF1531-like domain"/>
    <property type="match status" value="1"/>
</dbReference>
<dbReference type="SUPFAM" id="SSF47781">
    <property type="entry name" value="RuvA domain 2-like"/>
    <property type="match status" value="1"/>
</dbReference>
<organism evidence="1 2">
    <name type="scientific">Sphingobacterium mizutaii</name>
    <dbReference type="NCBI Taxonomy" id="1010"/>
    <lineage>
        <taxon>Bacteria</taxon>
        <taxon>Pseudomonadati</taxon>
        <taxon>Bacteroidota</taxon>
        <taxon>Sphingobacteriia</taxon>
        <taxon>Sphingobacteriales</taxon>
        <taxon>Sphingobacteriaceae</taxon>
        <taxon>Sphingobacterium</taxon>
    </lineage>
</organism>